<organism evidence="5 6">
    <name type="scientific">Prunus armeniaca</name>
    <name type="common">Apricot</name>
    <name type="synonym">Armeniaca vulgaris</name>
    <dbReference type="NCBI Taxonomy" id="36596"/>
    <lineage>
        <taxon>Eukaryota</taxon>
        <taxon>Viridiplantae</taxon>
        <taxon>Streptophyta</taxon>
        <taxon>Embryophyta</taxon>
        <taxon>Tracheophyta</taxon>
        <taxon>Spermatophyta</taxon>
        <taxon>Magnoliopsida</taxon>
        <taxon>eudicotyledons</taxon>
        <taxon>Gunneridae</taxon>
        <taxon>Pentapetalae</taxon>
        <taxon>rosids</taxon>
        <taxon>fabids</taxon>
        <taxon>Rosales</taxon>
        <taxon>Rosaceae</taxon>
        <taxon>Amygdaloideae</taxon>
        <taxon>Amygdaleae</taxon>
        <taxon>Prunus</taxon>
    </lineage>
</organism>
<evidence type="ECO:0000256" key="1">
    <source>
        <dbReference type="ARBA" id="ARBA00023002"/>
    </source>
</evidence>
<evidence type="ECO:0000313" key="6">
    <source>
        <dbReference type="Proteomes" id="UP000507222"/>
    </source>
</evidence>
<accession>A0A6J5V2X9</accession>
<dbReference type="EMBL" id="CAEKDK010000006">
    <property type="protein sequence ID" value="CAB4282207.1"/>
    <property type="molecule type" value="Genomic_DNA"/>
</dbReference>
<dbReference type="SUPFAM" id="SSF51905">
    <property type="entry name" value="FAD/NAD(P)-binding domain"/>
    <property type="match status" value="1"/>
</dbReference>
<comment type="similarity">
    <text evidence="3">Belongs to the 3-hydroxybenzoate 6-hydroxylase family.</text>
</comment>
<evidence type="ECO:0000256" key="2">
    <source>
        <dbReference type="ARBA" id="ARBA00023033"/>
    </source>
</evidence>
<proteinExistence type="inferred from homology"/>
<dbReference type="PANTHER" id="PTHR45934">
    <property type="entry name" value="FAD/NAD(P)-BINDING OXIDOREDUCTASE FAMILY PROTEIN"/>
    <property type="match status" value="1"/>
</dbReference>
<dbReference type="Gene3D" id="3.50.50.60">
    <property type="entry name" value="FAD/NAD(P)-binding domain"/>
    <property type="match status" value="1"/>
</dbReference>
<protein>
    <recommendedName>
        <fullName evidence="4">FAD-binding domain-containing protein</fullName>
    </recommendedName>
</protein>
<dbReference type="Pfam" id="PF01494">
    <property type="entry name" value="FAD_binding_3"/>
    <property type="match status" value="1"/>
</dbReference>
<dbReference type="AlphaFoldDB" id="A0A6J5V2X9"/>
<evidence type="ECO:0000313" key="5">
    <source>
        <dbReference type="EMBL" id="CAB4282207.1"/>
    </source>
</evidence>
<evidence type="ECO:0000259" key="4">
    <source>
        <dbReference type="Pfam" id="PF01494"/>
    </source>
</evidence>
<sequence length="161" mass="17116">MEAEADVMIVGAGISGLATSLGLHRLGIGSFVLESSDSLRTTGFAFARWINAWKALNSLGLANSLRQHHVTLDGLPISTVSYANRISTECDFLKNYRASNLEGLANELPSGTIRFSSKVVSVDESGYFKLVHLADGTILKVKSLSEGQDALAPATYPTSLG</sequence>
<dbReference type="InterPro" id="IPR044560">
    <property type="entry name" value="MOase"/>
</dbReference>
<feature type="domain" description="FAD-binding" evidence="4">
    <location>
        <begin position="4"/>
        <end position="75"/>
    </location>
</feature>
<name>A0A6J5V2X9_PRUAR</name>
<dbReference type="Proteomes" id="UP000507222">
    <property type="component" value="Unassembled WGS sequence"/>
</dbReference>
<dbReference type="InterPro" id="IPR036188">
    <property type="entry name" value="FAD/NAD-bd_sf"/>
</dbReference>
<evidence type="ECO:0000256" key="3">
    <source>
        <dbReference type="ARBA" id="ARBA00024018"/>
    </source>
</evidence>
<dbReference type="InterPro" id="IPR002938">
    <property type="entry name" value="FAD-bd"/>
</dbReference>
<keyword evidence="2" id="KW-0503">Monooxygenase</keyword>
<gene>
    <name evidence="5" type="ORF">CURHAP_LOCUS35510</name>
</gene>
<dbReference type="GO" id="GO:0004497">
    <property type="term" value="F:monooxygenase activity"/>
    <property type="evidence" value="ECO:0007669"/>
    <property type="project" value="UniProtKB-KW"/>
</dbReference>
<dbReference type="GO" id="GO:0071949">
    <property type="term" value="F:FAD binding"/>
    <property type="evidence" value="ECO:0007669"/>
    <property type="project" value="InterPro"/>
</dbReference>
<dbReference type="PANTHER" id="PTHR45934:SF20">
    <property type="entry name" value="MONOOXYGENASE 2-RELATED"/>
    <property type="match status" value="1"/>
</dbReference>
<keyword evidence="1" id="KW-0560">Oxidoreductase</keyword>
<reference evidence="5 6" key="1">
    <citation type="submission" date="2020-05" db="EMBL/GenBank/DDBJ databases">
        <authorList>
            <person name="Campoy J."/>
            <person name="Schneeberger K."/>
            <person name="Spophaly S."/>
        </authorList>
    </citation>
    <scope>NUCLEOTIDE SEQUENCE [LARGE SCALE GENOMIC DNA]</scope>
    <source>
        <strain evidence="5">PruArmRojPasFocal</strain>
    </source>
</reference>